<dbReference type="PANTHER" id="PTHR40036">
    <property type="entry name" value="MACROCIN O-METHYLTRANSFERASE"/>
    <property type="match status" value="1"/>
</dbReference>
<evidence type="ECO:0000313" key="1">
    <source>
        <dbReference type="EMBL" id="CRH05955.1"/>
    </source>
</evidence>
<keyword evidence="1" id="KW-0489">Methyltransferase</keyword>
<dbReference type="Gene3D" id="3.40.50.150">
    <property type="entry name" value="Vaccinia Virus protein VP39"/>
    <property type="match status" value="1"/>
</dbReference>
<proteinExistence type="predicted"/>
<protein>
    <submittedName>
        <fullName evidence="1">Putative Macrocin-O-methyltransferase</fullName>
        <ecNumber evidence="1">2.1.1.-</ecNumber>
    </submittedName>
</protein>
<keyword evidence="1" id="KW-0808">Transferase</keyword>
<dbReference type="InterPro" id="IPR029063">
    <property type="entry name" value="SAM-dependent_MTases_sf"/>
</dbReference>
<dbReference type="EC" id="2.1.1.-" evidence="1"/>
<dbReference type="AlphaFoldDB" id="A0A1S7LG93"/>
<organism evidence="1">
    <name type="scientific">Magnetococcus massalia (strain MO-1)</name>
    <dbReference type="NCBI Taxonomy" id="451514"/>
    <lineage>
        <taxon>Bacteria</taxon>
        <taxon>Pseudomonadati</taxon>
        <taxon>Pseudomonadota</taxon>
        <taxon>Magnetococcia</taxon>
        <taxon>Magnetococcales</taxon>
        <taxon>Magnetococcaceae</taxon>
        <taxon>Magnetococcus</taxon>
    </lineage>
</organism>
<reference evidence="1" key="1">
    <citation type="submission" date="2015-04" db="EMBL/GenBank/DDBJ databases">
        <authorList>
            <person name="Syromyatnikov M.Y."/>
            <person name="Popov V.N."/>
        </authorList>
    </citation>
    <scope>NUCLEOTIDE SEQUENCE</scope>
    <source>
        <strain evidence="1">MO-1</strain>
    </source>
</reference>
<name>A0A1S7LG93_MAGMO</name>
<dbReference type="InterPro" id="IPR008884">
    <property type="entry name" value="TylF_MeTrfase"/>
</dbReference>
<dbReference type="SUPFAM" id="SSF53335">
    <property type="entry name" value="S-adenosyl-L-methionine-dependent methyltransferases"/>
    <property type="match status" value="1"/>
</dbReference>
<dbReference type="Pfam" id="PF05711">
    <property type="entry name" value="TylF"/>
    <property type="match status" value="1"/>
</dbReference>
<dbReference type="EMBL" id="LO017727">
    <property type="protein sequence ID" value="CRH05955.1"/>
    <property type="molecule type" value="Genomic_DNA"/>
</dbReference>
<sequence length="245" mass="27983">MKLKEFMLRASNIPFQLSRGRSLFLACWRRMAQDEFSHFYQKIHGYTYCCNTRLRALYDALHTIEAQKVKGDVVECGTARGGSAALMGLTLTSLGSERSLWLYDSFEGIPAPTQNDPDLEIAQHYAGDFQGELDQVQALFSQLKIEGRTEFVKGLFDETLPAAQVEQIALLHIDGDWYDSIMITLESLYDRVSIGGVIQLDDYGYWEGARKAVHDFMDRYGLDDPLVVVDYEGRQWIKSQERKVE</sequence>
<accession>A0A1S7LG93</accession>
<gene>
    <name evidence="1" type="ORF">MAGMO_1777</name>
</gene>
<dbReference type="GO" id="GO:0008168">
    <property type="term" value="F:methyltransferase activity"/>
    <property type="evidence" value="ECO:0007669"/>
    <property type="project" value="UniProtKB-KW"/>
</dbReference>
<dbReference type="GO" id="GO:0032259">
    <property type="term" value="P:methylation"/>
    <property type="evidence" value="ECO:0007669"/>
    <property type="project" value="UniProtKB-KW"/>
</dbReference>
<dbReference type="PANTHER" id="PTHR40036:SF1">
    <property type="entry name" value="MACROCIN O-METHYLTRANSFERASE"/>
    <property type="match status" value="1"/>
</dbReference>